<feature type="region of interest" description="Disordered" evidence="3">
    <location>
        <begin position="102"/>
        <end position="131"/>
    </location>
</feature>
<dbReference type="GO" id="GO:0005634">
    <property type="term" value="C:nucleus"/>
    <property type="evidence" value="ECO:0007669"/>
    <property type="project" value="UniProtKB-SubCell"/>
</dbReference>
<evidence type="ECO:0000259" key="4">
    <source>
        <dbReference type="PROSITE" id="PS50048"/>
    </source>
</evidence>
<dbReference type="EMBL" id="WIGM01000183">
    <property type="protein sequence ID" value="KAF6835149.1"/>
    <property type="molecule type" value="Genomic_DNA"/>
</dbReference>
<evidence type="ECO:0000256" key="3">
    <source>
        <dbReference type="SAM" id="MobiDB-lite"/>
    </source>
</evidence>
<dbReference type="PROSITE" id="PS00463">
    <property type="entry name" value="ZN2_CY6_FUNGAL_1"/>
    <property type="match status" value="1"/>
</dbReference>
<dbReference type="Gene3D" id="4.10.240.10">
    <property type="entry name" value="Zn(2)-C6 fungal-type DNA-binding domain"/>
    <property type="match status" value="1"/>
</dbReference>
<dbReference type="PANTHER" id="PTHR37534:SF3">
    <property type="entry name" value="ZN(II)2CYS6 TRANSCRIPTION FACTOR (EUROFUNG)"/>
    <property type="match status" value="1"/>
</dbReference>
<dbReference type="CDD" id="cd12148">
    <property type="entry name" value="fungal_TF_MHR"/>
    <property type="match status" value="1"/>
</dbReference>
<feature type="region of interest" description="Disordered" evidence="3">
    <location>
        <begin position="1"/>
        <end position="67"/>
    </location>
</feature>
<feature type="region of interest" description="Disordered" evidence="3">
    <location>
        <begin position="555"/>
        <end position="608"/>
    </location>
</feature>
<feature type="compositionally biased region" description="Basic and acidic residues" evidence="3">
    <location>
        <begin position="8"/>
        <end position="19"/>
    </location>
</feature>
<dbReference type="AlphaFoldDB" id="A0A8H6KP44"/>
<dbReference type="OrthoDB" id="5319341at2759"/>
<dbReference type="Pfam" id="PF11951">
    <property type="entry name" value="Fungal_trans_2"/>
    <property type="match status" value="1"/>
</dbReference>
<accession>A0A8H6KP44</accession>
<dbReference type="GO" id="GO:0000976">
    <property type="term" value="F:transcription cis-regulatory region binding"/>
    <property type="evidence" value="ECO:0007669"/>
    <property type="project" value="TreeGrafter"/>
</dbReference>
<dbReference type="Pfam" id="PF00172">
    <property type="entry name" value="Zn_clus"/>
    <property type="match status" value="1"/>
</dbReference>
<feature type="domain" description="Zn(2)-C6 fungal-type" evidence="4">
    <location>
        <begin position="68"/>
        <end position="98"/>
    </location>
</feature>
<proteinExistence type="predicted"/>
<feature type="compositionally biased region" description="Low complexity" evidence="3">
    <location>
        <begin position="573"/>
        <end position="582"/>
    </location>
</feature>
<dbReference type="InterPro" id="IPR001138">
    <property type="entry name" value="Zn2Cys6_DnaBD"/>
</dbReference>
<organism evidence="5 6">
    <name type="scientific">Colletotrichum musicola</name>
    <dbReference type="NCBI Taxonomy" id="2175873"/>
    <lineage>
        <taxon>Eukaryota</taxon>
        <taxon>Fungi</taxon>
        <taxon>Dikarya</taxon>
        <taxon>Ascomycota</taxon>
        <taxon>Pezizomycotina</taxon>
        <taxon>Sordariomycetes</taxon>
        <taxon>Hypocreomycetidae</taxon>
        <taxon>Glomerellales</taxon>
        <taxon>Glomerellaceae</taxon>
        <taxon>Colletotrichum</taxon>
        <taxon>Colletotrichum orchidearum species complex</taxon>
    </lineage>
</organism>
<feature type="compositionally biased region" description="Gly residues" evidence="3">
    <location>
        <begin position="560"/>
        <end position="572"/>
    </location>
</feature>
<keyword evidence="2" id="KW-0539">Nucleus</keyword>
<evidence type="ECO:0000313" key="6">
    <source>
        <dbReference type="Proteomes" id="UP000639643"/>
    </source>
</evidence>
<comment type="caution">
    <text evidence="5">The sequence shown here is derived from an EMBL/GenBank/DDBJ whole genome shotgun (WGS) entry which is preliminary data.</text>
</comment>
<dbReference type="GO" id="GO:0008270">
    <property type="term" value="F:zinc ion binding"/>
    <property type="evidence" value="ECO:0007669"/>
    <property type="project" value="InterPro"/>
</dbReference>
<gene>
    <name evidence="5" type="ORF">CMUS01_05896</name>
</gene>
<dbReference type="GO" id="GO:0045944">
    <property type="term" value="P:positive regulation of transcription by RNA polymerase II"/>
    <property type="evidence" value="ECO:0007669"/>
    <property type="project" value="TreeGrafter"/>
</dbReference>
<feature type="compositionally biased region" description="Polar residues" evidence="3">
    <location>
        <begin position="585"/>
        <end position="604"/>
    </location>
</feature>
<name>A0A8H6KP44_9PEZI</name>
<dbReference type="SUPFAM" id="SSF57701">
    <property type="entry name" value="Zn2/Cys6 DNA-binding domain"/>
    <property type="match status" value="1"/>
</dbReference>
<dbReference type="GO" id="GO:0000981">
    <property type="term" value="F:DNA-binding transcription factor activity, RNA polymerase II-specific"/>
    <property type="evidence" value="ECO:0007669"/>
    <property type="project" value="InterPro"/>
</dbReference>
<dbReference type="Proteomes" id="UP000639643">
    <property type="component" value="Unassembled WGS sequence"/>
</dbReference>
<dbReference type="CDD" id="cd00067">
    <property type="entry name" value="GAL4"/>
    <property type="match status" value="1"/>
</dbReference>
<feature type="compositionally biased region" description="Basic residues" evidence="3">
    <location>
        <begin position="53"/>
        <end position="62"/>
    </location>
</feature>
<dbReference type="PROSITE" id="PS50048">
    <property type="entry name" value="ZN2_CY6_FUNGAL_2"/>
    <property type="match status" value="1"/>
</dbReference>
<comment type="subcellular location">
    <subcellularLocation>
        <location evidence="1">Nucleus</location>
    </subcellularLocation>
</comment>
<feature type="region of interest" description="Disordered" evidence="3">
    <location>
        <begin position="353"/>
        <end position="382"/>
    </location>
</feature>
<evidence type="ECO:0000256" key="2">
    <source>
        <dbReference type="ARBA" id="ARBA00023242"/>
    </source>
</evidence>
<dbReference type="SMART" id="SM00066">
    <property type="entry name" value="GAL4"/>
    <property type="match status" value="1"/>
</dbReference>
<dbReference type="InterPro" id="IPR036864">
    <property type="entry name" value="Zn2-C6_fun-type_DNA-bd_sf"/>
</dbReference>
<feature type="region of interest" description="Disordered" evidence="3">
    <location>
        <begin position="258"/>
        <end position="290"/>
    </location>
</feature>
<evidence type="ECO:0000256" key="1">
    <source>
        <dbReference type="ARBA" id="ARBA00004123"/>
    </source>
</evidence>
<dbReference type="PANTHER" id="PTHR37534">
    <property type="entry name" value="TRANSCRIPTIONAL ACTIVATOR PROTEIN UGA3"/>
    <property type="match status" value="1"/>
</dbReference>
<dbReference type="InterPro" id="IPR021858">
    <property type="entry name" value="Fun_TF"/>
</dbReference>
<feature type="compositionally biased region" description="Low complexity" evidence="3">
    <location>
        <begin position="35"/>
        <end position="47"/>
    </location>
</feature>
<sequence length="733" mass="80483">MPPESPDEDHSRPRRETRPMDTAPSGGGSSRRRSTASSVAGSVAASAQDGRPRRVRPSRARGLRTSTGCLTCRRRRIKCDEGKPKCAQCCKSDRECQYAQAAAGEQAPGRRYRSDSTVSNVDADGDRDVQDVQDEALPTITAAGEAEDSNSGVIASTAPEDATTAARPTDFATPFIPSFEPTDPCGPLGVVDDALQPSVADADLGFSPLALSQTSLLNISPFEWYDLLAQDAINNIQRLNSLPNGDVRWVFDETTLSRRQTPIPESPREDAEQRTLFDDDAPTTPPWNTSSNIELSGTDLIYFRYYVEVVGPILDLFDPERHFTDFVPHLAVRNIGLLKSILAVAARHKSLGLHQDSSNPAPAASNPPSPETSCQGGGGVVPDQDPARMATQYYYETLQYLSHTLLYPSYANSHEILGTAIMISTYEMFDSNGPSNNGDWERHLRGAFWIQRSQDNNEESTDGFRRAVWWAWIRQDIWAAFRSGRRTLTIFQPQRTIRDLNPDELANRVVFIAAKCVAYAAHDAALSMQQDLTQRMNHGNRLLRSLEEWREALPASFGPISGGPGQGAGSGGTSRPSSSSPSVMVHNTNGDGNNLGQVPSSTTPGKEATEQPMFQPIWVHPHRHAGAVQMYHFARAVVLLAQPSTGGLNAYRRRQKFLNESLHMVCGIANASRETDVAMGFLNVQVVFAVGQCAQDVRKQAELLSILKRSVDISRFPSKGLTEELCRIWREGF</sequence>
<feature type="compositionally biased region" description="Basic and acidic residues" evidence="3">
    <location>
        <begin position="266"/>
        <end position="277"/>
    </location>
</feature>
<evidence type="ECO:0000313" key="5">
    <source>
        <dbReference type="EMBL" id="KAF6835149.1"/>
    </source>
</evidence>
<protein>
    <recommendedName>
        <fullName evidence="4">Zn(2)-C6 fungal-type domain-containing protein</fullName>
    </recommendedName>
</protein>
<keyword evidence="6" id="KW-1185">Reference proteome</keyword>
<reference evidence="5" key="1">
    <citation type="journal article" date="2020" name="Phytopathology">
        <title>Genome Sequence Resources of Colletotrichum truncatum, C. plurivorum, C. musicola, and C. sojae: Four Species Pathogenic to Soybean (Glycine max).</title>
        <authorList>
            <person name="Rogerio F."/>
            <person name="Boufleur T.R."/>
            <person name="Ciampi-Guillardi M."/>
            <person name="Sukno S.A."/>
            <person name="Thon M.R."/>
            <person name="Massola Junior N.S."/>
            <person name="Baroncelli R."/>
        </authorList>
    </citation>
    <scope>NUCLEOTIDE SEQUENCE</scope>
    <source>
        <strain evidence="5">LFN0074</strain>
    </source>
</reference>